<dbReference type="Proteomes" id="UP000005237">
    <property type="component" value="Unassembled WGS sequence"/>
</dbReference>
<dbReference type="AlphaFoldDB" id="A0A8R1EDG5"/>
<name>A0A8R1EDG5_CAEJA</name>
<accession>A0A8R1EDG5</accession>
<evidence type="ECO:0000259" key="2">
    <source>
        <dbReference type="Pfam" id="PF06852"/>
    </source>
</evidence>
<evidence type="ECO:0000313" key="3">
    <source>
        <dbReference type="EnsemblMetazoa" id="CJA32742.1"/>
    </source>
</evidence>
<dbReference type="Pfam" id="PF06852">
    <property type="entry name" value="DUF1248"/>
    <property type="match status" value="1"/>
</dbReference>
<reference evidence="4" key="1">
    <citation type="submission" date="2010-08" db="EMBL/GenBank/DDBJ databases">
        <authorList>
            <consortium name="Caenorhabditis japonica Sequencing Consortium"/>
            <person name="Wilson R.K."/>
        </authorList>
    </citation>
    <scope>NUCLEOTIDE SEQUENCE [LARGE SCALE GENOMIC DNA]</scope>
    <source>
        <strain evidence="4">DF5081</strain>
    </source>
</reference>
<evidence type="ECO:0000313" key="4">
    <source>
        <dbReference type="Proteomes" id="UP000005237"/>
    </source>
</evidence>
<feature type="region of interest" description="Disordered" evidence="1">
    <location>
        <begin position="389"/>
        <end position="409"/>
    </location>
</feature>
<organism evidence="3 4">
    <name type="scientific">Caenorhabditis japonica</name>
    <dbReference type="NCBI Taxonomy" id="281687"/>
    <lineage>
        <taxon>Eukaryota</taxon>
        <taxon>Metazoa</taxon>
        <taxon>Ecdysozoa</taxon>
        <taxon>Nematoda</taxon>
        <taxon>Chromadorea</taxon>
        <taxon>Rhabditida</taxon>
        <taxon>Rhabditina</taxon>
        <taxon>Rhabditomorpha</taxon>
        <taxon>Rhabditoidea</taxon>
        <taxon>Rhabditidae</taxon>
        <taxon>Peloderinae</taxon>
        <taxon>Caenorhabditis</taxon>
    </lineage>
</organism>
<protein>
    <submittedName>
        <fullName evidence="3">DUF1248 domain-containing protein</fullName>
    </submittedName>
</protein>
<dbReference type="InterPro" id="IPR009658">
    <property type="entry name" value="DUF1248"/>
</dbReference>
<dbReference type="PANTHER" id="PTHR21471">
    <property type="entry name" value="GNAT FAMILY ACETYLTRANSFERASE-RELATED"/>
    <property type="match status" value="1"/>
</dbReference>
<proteinExistence type="predicted"/>
<evidence type="ECO:0000256" key="1">
    <source>
        <dbReference type="SAM" id="MobiDB-lite"/>
    </source>
</evidence>
<reference evidence="3" key="2">
    <citation type="submission" date="2022-06" db="UniProtKB">
        <authorList>
            <consortium name="EnsemblMetazoa"/>
        </authorList>
    </citation>
    <scope>IDENTIFICATION</scope>
    <source>
        <strain evidence="3">DF5081</strain>
    </source>
</reference>
<dbReference type="Gene3D" id="3.40.630.90">
    <property type="match status" value="1"/>
</dbReference>
<dbReference type="PANTHER" id="PTHR21471:SF6">
    <property type="entry name" value="DUF1248 DOMAIN-CONTAINING PROTEIN"/>
    <property type="match status" value="1"/>
</dbReference>
<feature type="domain" description="DUF1248" evidence="2">
    <location>
        <begin position="1"/>
        <end position="101"/>
    </location>
</feature>
<sequence length="434" mass="48920">MAWIPEKYRGKEILKVITQYLKETEHMKTKNMLACNVHWSQNFWKQATGKSDMSSCIYYISYYDGNDLKQASDCDIGSHGVVVKNIDSKTITDVINYDQKVFPFSRAQWTIALFTEGISRIAYDRNGNPVGIGCVSIYPSGECVISPLYANDQKIAQLIFQSILEELLSLQRVEPEKQKKRRSILRQLSQLSRRSIDSLSSSLSSPRTPSPRATFCDFPNPCELIILSALQGHVLSGDEMRNCASEIQSLTLSEKQKLVNFFKSDGDASGILENNAFKAFNCSNLTSELLKDSSGCEVLEQLWLILNNLVIPCLQSICFPLCELDASFDVQSLILTAFRDRVLAKLLQDVDRELPQLKSILLTILVETEDVPMILKQKIDICLGKHPSAQPSKNRFLKKTRSKTDSCLSSKRKSVSWMDDMQDSSSRKSSTFCA</sequence>
<dbReference type="EnsemblMetazoa" id="CJA32742.1">
    <property type="protein sequence ID" value="CJA32742.1"/>
    <property type="gene ID" value="WBGene00208589"/>
</dbReference>
<keyword evidence="4" id="KW-1185">Reference proteome</keyword>